<keyword evidence="1" id="KW-0812">Transmembrane</keyword>
<gene>
    <name evidence="2" type="ORF">CYMTET_20613</name>
</gene>
<keyword evidence="1" id="KW-1133">Transmembrane helix</keyword>
<feature type="transmembrane region" description="Helical" evidence="1">
    <location>
        <begin position="7"/>
        <end position="29"/>
    </location>
</feature>
<protein>
    <submittedName>
        <fullName evidence="2">Uncharacterized protein</fullName>
    </submittedName>
</protein>
<dbReference type="EMBL" id="LGRX02010067">
    <property type="protein sequence ID" value="KAK3271007.1"/>
    <property type="molecule type" value="Genomic_DNA"/>
</dbReference>
<evidence type="ECO:0000313" key="2">
    <source>
        <dbReference type="EMBL" id="KAK3271007.1"/>
    </source>
</evidence>
<name>A0AAE0L3Z8_9CHLO</name>
<comment type="caution">
    <text evidence="2">The sequence shown here is derived from an EMBL/GenBank/DDBJ whole genome shotgun (WGS) entry which is preliminary data.</text>
</comment>
<reference evidence="2 3" key="1">
    <citation type="journal article" date="2015" name="Genome Biol. Evol.">
        <title>Comparative Genomics of a Bacterivorous Green Alga Reveals Evolutionary Causalities and Consequences of Phago-Mixotrophic Mode of Nutrition.</title>
        <authorList>
            <person name="Burns J.A."/>
            <person name="Paasch A."/>
            <person name="Narechania A."/>
            <person name="Kim E."/>
        </authorList>
    </citation>
    <scope>NUCLEOTIDE SEQUENCE [LARGE SCALE GENOMIC DNA]</scope>
    <source>
        <strain evidence="2 3">PLY_AMNH</strain>
    </source>
</reference>
<dbReference type="AlphaFoldDB" id="A0AAE0L3Z8"/>
<keyword evidence="3" id="KW-1185">Reference proteome</keyword>
<evidence type="ECO:0000256" key="1">
    <source>
        <dbReference type="SAM" id="Phobius"/>
    </source>
</evidence>
<sequence length="422" mass="46949">MTDNVDRYCWIVTAVLTTVFAGLAIYATVRLADRSSDSGEDTYEARYEVRFDGQFYPQYVEDKPFRSEFITNFCDQSVSYADRIATTAKNAHVHSVREGSVIVLGVLHFQNYDQAVNLLERMFDEVDLAFPRFAEDKDFYGSMRVIGAFVNGDAVHAPPSPYSLPPGPHATPEPPGVTHQDTWLYYPSCARFGLCTNYMENVDYTVLDRPERWRAVCPYAWAINPKTTYAWEPRVYVSTCGIAVGFVANGVTQICNSSTEVEGWLNDPAHNDDAYCRSFCDATDCIYPDYAARQCACDAVPAIVGCPGHRSVCCTPKNESNVRCFCVGHENYAQQNTAGIAGDDESTNSQHYYTCDHVTNDACDATQCVVPEWHRVQRRRMFCTVTTAVGFATFATTANAANAAAHCEPQPRADLDAHSNHA</sequence>
<keyword evidence="1" id="KW-0472">Membrane</keyword>
<dbReference type="Proteomes" id="UP001190700">
    <property type="component" value="Unassembled WGS sequence"/>
</dbReference>
<evidence type="ECO:0000313" key="3">
    <source>
        <dbReference type="Proteomes" id="UP001190700"/>
    </source>
</evidence>
<proteinExistence type="predicted"/>
<accession>A0AAE0L3Z8</accession>
<organism evidence="2 3">
    <name type="scientific">Cymbomonas tetramitiformis</name>
    <dbReference type="NCBI Taxonomy" id="36881"/>
    <lineage>
        <taxon>Eukaryota</taxon>
        <taxon>Viridiplantae</taxon>
        <taxon>Chlorophyta</taxon>
        <taxon>Pyramimonadophyceae</taxon>
        <taxon>Pyramimonadales</taxon>
        <taxon>Pyramimonadaceae</taxon>
        <taxon>Cymbomonas</taxon>
    </lineage>
</organism>